<dbReference type="GO" id="GO:0016020">
    <property type="term" value="C:membrane"/>
    <property type="evidence" value="ECO:0007669"/>
    <property type="project" value="UniProtKB-SubCell"/>
</dbReference>
<dbReference type="PANTHER" id="PTHR15036:SF85">
    <property type="entry name" value="SP2353, ISOFORM A"/>
    <property type="match status" value="1"/>
</dbReference>
<dbReference type="Gene3D" id="2.60.120.200">
    <property type="match status" value="1"/>
</dbReference>
<feature type="domain" description="Laminin G" evidence="2">
    <location>
        <begin position="3"/>
        <end position="155"/>
    </location>
</feature>
<protein>
    <recommendedName>
        <fullName evidence="2">Laminin G domain-containing protein</fullName>
    </recommendedName>
</protein>
<dbReference type="Pfam" id="PF02210">
    <property type="entry name" value="Laminin_G_2"/>
    <property type="match status" value="1"/>
</dbReference>
<sequence>KKPVEVTLTGTQYLTYDLNTKGAQVFSNKDQLSLHFRTQHPDGLLFFTGEGKDFMTVFLMNGAVAVAIDLGSGAYSTVTDLNGYKLDDNHWHHLVVHRESREVRNAFTTHYKYYITFKINLIIGNKKCNHLRTLIMMIKKIYMACFQQDAALRQK</sequence>
<gene>
    <name evidence="3" type="ORF">ACJMK2_036071</name>
</gene>
<keyword evidence="4" id="KW-1185">Reference proteome</keyword>
<comment type="caution">
    <text evidence="1">Lacks conserved residue(s) required for the propagation of feature annotation.</text>
</comment>
<dbReference type="InterPro" id="IPR050372">
    <property type="entry name" value="Neurexin-related_CASP"/>
</dbReference>
<evidence type="ECO:0000313" key="3">
    <source>
        <dbReference type="EMBL" id="KAL3872890.1"/>
    </source>
</evidence>
<dbReference type="PROSITE" id="PS50025">
    <property type="entry name" value="LAM_G_DOMAIN"/>
    <property type="match status" value="1"/>
</dbReference>
<name>A0ABD3WK54_SINWO</name>
<dbReference type="PANTHER" id="PTHR15036">
    <property type="entry name" value="PIKACHURIN-LIKE PROTEIN"/>
    <property type="match status" value="1"/>
</dbReference>
<organism evidence="3 4">
    <name type="scientific">Sinanodonta woodiana</name>
    <name type="common">Chinese pond mussel</name>
    <name type="synonym">Anodonta woodiana</name>
    <dbReference type="NCBI Taxonomy" id="1069815"/>
    <lineage>
        <taxon>Eukaryota</taxon>
        <taxon>Metazoa</taxon>
        <taxon>Spiralia</taxon>
        <taxon>Lophotrochozoa</taxon>
        <taxon>Mollusca</taxon>
        <taxon>Bivalvia</taxon>
        <taxon>Autobranchia</taxon>
        <taxon>Heteroconchia</taxon>
        <taxon>Palaeoheterodonta</taxon>
        <taxon>Unionida</taxon>
        <taxon>Unionoidea</taxon>
        <taxon>Unionidae</taxon>
        <taxon>Unioninae</taxon>
        <taxon>Sinanodonta</taxon>
    </lineage>
</organism>
<feature type="non-terminal residue" evidence="3">
    <location>
        <position position="1"/>
    </location>
</feature>
<dbReference type="SMART" id="SM00282">
    <property type="entry name" value="LamG"/>
    <property type="match status" value="1"/>
</dbReference>
<evidence type="ECO:0000256" key="1">
    <source>
        <dbReference type="PROSITE-ProRule" id="PRU00122"/>
    </source>
</evidence>
<accession>A0ABD3WK54</accession>
<dbReference type="InterPro" id="IPR013320">
    <property type="entry name" value="ConA-like_dom_sf"/>
</dbReference>
<dbReference type="EMBL" id="JBJQND010000006">
    <property type="protein sequence ID" value="KAL3872890.1"/>
    <property type="molecule type" value="Genomic_DNA"/>
</dbReference>
<comment type="caution">
    <text evidence="3">The sequence shown here is derived from an EMBL/GenBank/DDBJ whole genome shotgun (WGS) entry which is preliminary data.</text>
</comment>
<dbReference type="CDD" id="cd00110">
    <property type="entry name" value="LamG"/>
    <property type="match status" value="1"/>
</dbReference>
<evidence type="ECO:0000259" key="2">
    <source>
        <dbReference type="PROSITE" id="PS50025"/>
    </source>
</evidence>
<dbReference type="SUPFAM" id="SSF49899">
    <property type="entry name" value="Concanavalin A-like lectins/glucanases"/>
    <property type="match status" value="1"/>
</dbReference>
<reference evidence="3 4" key="1">
    <citation type="submission" date="2024-11" db="EMBL/GenBank/DDBJ databases">
        <title>Chromosome-level genome assembly of the freshwater bivalve Anodonta woodiana.</title>
        <authorList>
            <person name="Chen X."/>
        </authorList>
    </citation>
    <scope>NUCLEOTIDE SEQUENCE [LARGE SCALE GENOMIC DNA]</scope>
    <source>
        <strain evidence="3">MN2024</strain>
        <tissue evidence="3">Gills</tissue>
    </source>
</reference>
<proteinExistence type="predicted"/>
<dbReference type="Proteomes" id="UP001634394">
    <property type="component" value="Unassembled WGS sequence"/>
</dbReference>
<dbReference type="AlphaFoldDB" id="A0ABD3WK54"/>
<dbReference type="InterPro" id="IPR001791">
    <property type="entry name" value="Laminin_G"/>
</dbReference>
<evidence type="ECO:0000313" key="4">
    <source>
        <dbReference type="Proteomes" id="UP001634394"/>
    </source>
</evidence>